<proteinExistence type="predicted"/>
<dbReference type="InterPro" id="IPR007516">
    <property type="entry name" value="Co_F420_Hydgase/DH_bsu_N"/>
</dbReference>
<dbReference type="RefSeq" id="WP_165641007.1">
    <property type="nucleotide sequence ID" value="NZ_JAAITT010000100.1"/>
</dbReference>
<dbReference type="Pfam" id="PF04432">
    <property type="entry name" value="FrhB_FdhB_C"/>
    <property type="match status" value="1"/>
</dbReference>
<name>A0AAW5BUK5_9FIRM</name>
<comment type="caution">
    <text evidence="3">The sequence shown here is derived from an EMBL/GenBank/DDBJ whole genome shotgun (WGS) entry which is preliminary data.</text>
</comment>
<evidence type="ECO:0000313" key="3">
    <source>
        <dbReference type="EMBL" id="MCG4744489.1"/>
    </source>
</evidence>
<dbReference type="Pfam" id="PF04422">
    <property type="entry name" value="FrhB_FdhB_N"/>
    <property type="match status" value="1"/>
</dbReference>
<reference evidence="4 5" key="1">
    <citation type="journal article" date="2020" name="Cell Host Microbe">
        <title>Functional and Genomic Variation between Human-Derived Isolates of Lachnospiraceae Reveals Inter- and Intra-Species Diversity.</title>
        <authorList>
            <person name="Sorbara M.T."/>
            <person name="Littmann E.R."/>
            <person name="Fontana E."/>
            <person name="Moody T.U."/>
            <person name="Kohout C.E."/>
            <person name="Gjonbalaj M."/>
            <person name="Eaton V."/>
            <person name="Seok R."/>
            <person name="Leiner I.M."/>
            <person name="Pamer E.G."/>
        </authorList>
    </citation>
    <scope>NUCLEOTIDE SEQUENCE [LARGE SCALE GENOMIC DNA]</scope>
    <source>
        <strain evidence="4 5">MSK.1.17</strain>
    </source>
</reference>
<reference evidence="4" key="2">
    <citation type="submission" date="2020-02" db="EMBL/GenBank/DDBJ databases">
        <authorList>
            <person name="Littmann E."/>
            <person name="Sorbara M."/>
        </authorList>
    </citation>
    <scope>NUCLEOTIDE SEQUENCE</scope>
    <source>
        <strain evidence="4">MSK.1.17</strain>
    </source>
</reference>
<evidence type="ECO:0000313" key="6">
    <source>
        <dbReference type="Proteomes" id="UP001299608"/>
    </source>
</evidence>
<dbReference type="GO" id="GO:0090415">
    <property type="term" value="F:7-hydroxymethyl chlorophyll a reductase activity"/>
    <property type="evidence" value="ECO:0007669"/>
    <property type="project" value="TreeGrafter"/>
</dbReference>
<gene>
    <name evidence="4" type="ORF">G5B36_29195</name>
    <name evidence="3" type="ORF">L0N08_03590</name>
</gene>
<evidence type="ECO:0000259" key="1">
    <source>
        <dbReference type="Pfam" id="PF04422"/>
    </source>
</evidence>
<organism evidence="3 6">
    <name type="scientific">Enterocloster aldenensis</name>
    <dbReference type="NCBI Taxonomy" id="358742"/>
    <lineage>
        <taxon>Bacteria</taxon>
        <taxon>Bacillati</taxon>
        <taxon>Bacillota</taxon>
        <taxon>Clostridia</taxon>
        <taxon>Lachnospirales</taxon>
        <taxon>Lachnospiraceae</taxon>
        <taxon>Enterocloster</taxon>
    </lineage>
</organism>
<reference evidence="3" key="3">
    <citation type="submission" date="2022-01" db="EMBL/GenBank/DDBJ databases">
        <title>Collection of gut derived symbiotic bacterial strains cultured from healthy donors.</title>
        <authorList>
            <person name="Lin H."/>
            <person name="Kohout C."/>
            <person name="Waligurski E."/>
            <person name="Pamer E.G."/>
        </authorList>
    </citation>
    <scope>NUCLEOTIDE SEQUENCE</scope>
    <source>
        <strain evidence="3">DFI.6.55</strain>
    </source>
</reference>
<dbReference type="EMBL" id="JAAITT010000100">
    <property type="protein sequence ID" value="NSJ52712.1"/>
    <property type="molecule type" value="Genomic_DNA"/>
</dbReference>
<accession>A0AAW5BUK5</accession>
<feature type="domain" description="Coenzyme F420 hydrogenase/dehydrogenase beta subunit N-terminal" evidence="1">
    <location>
        <begin position="73"/>
        <end position="147"/>
    </location>
</feature>
<dbReference type="Proteomes" id="UP001299608">
    <property type="component" value="Unassembled WGS sequence"/>
</dbReference>
<evidence type="ECO:0000259" key="2">
    <source>
        <dbReference type="Pfam" id="PF04432"/>
    </source>
</evidence>
<dbReference type="InterPro" id="IPR045220">
    <property type="entry name" value="FRHB/FDHB/HCAR-like"/>
</dbReference>
<sequence length="396" mass="44360">MPLVKGNSKYIESYCSGCGLCNYIYGCELSNDKKGFPTICQSEKSEELKKICPVFYYGEDAKHDVWGTVQKALVGYSSNKLIRYKAASGGTLTELCVYLLESNLVDGIIHTTFDSNNQTKAISCVSYTAEEVCSRCGSRYCISVPLYDLSSLIKDGEKYAFVGKPCDVMALRRGIGVNSELGKRIPYLLSFFCAGEPSVNAQNNLLKAIGTTKEKFSTITYRGNGWPGYTTVTERDGNVLTMEYKNAWGKYLGKDIRNLCRFCMDGTGDAADIVCADFWHLGIDGTPDFTEHEGRNIIITRTDTGTKILEGAISDGRLTIEDDFTGKIDTEFHLYQPSQYKRKCTMGSMICAMKLCHKQAPEYSKSYLKKYANHIDCKIKYKFFIGTLKRILNRKI</sequence>
<protein>
    <submittedName>
        <fullName evidence="3">Coenzyme F420 hydrogenase/dehydrogenase, beta subunit C-terminal domain</fullName>
    </submittedName>
</protein>
<dbReference type="PANTHER" id="PTHR31332:SF0">
    <property type="entry name" value="7-HYDROXYMETHYL CHLOROPHYLL A REDUCTASE, CHLOROPLASTIC"/>
    <property type="match status" value="1"/>
</dbReference>
<dbReference type="GO" id="GO:0033354">
    <property type="term" value="P:chlorophyll cycle"/>
    <property type="evidence" value="ECO:0007669"/>
    <property type="project" value="TreeGrafter"/>
</dbReference>
<evidence type="ECO:0000313" key="4">
    <source>
        <dbReference type="EMBL" id="NSJ52712.1"/>
    </source>
</evidence>
<dbReference type="EMBL" id="JAKNGE010000003">
    <property type="protein sequence ID" value="MCG4744489.1"/>
    <property type="molecule type" value="Genomic_DNA"/>
</dbReference>
<dbReference type="AlphaFoldDB" id="A0AAW5BUK5"/>
<dbReference type="InterPro" id="IPR007525">
    <property type="entry name" value="FrhB_FdhB_C"/>
</dbReference>
<dbReference type="PANTHER" id="PTHR31332">
    <property type="entry name" value="7-HYDROXYMETHYL CHLOROPHYLL A REDUCTASE, CHLOROPLASTIC"/>
    <property type="match status" value="1"/>
</dbReference>
<keyword evidence="5" id="KW-1185">Reference proteome</keyword>
<feature type="domain" description="Coenzyme F420 hydrogenase/dehydrogenase beta subunit C-terminal" evidence="2">
    <location>
        <begin position="157"/>
        <end position="322"/>
    </location>
</feature>
<evidence type="ECO:0000313" key="5">
    <source>
        <dbReference type="Proteomes" id="UP000669239"/>
    </source>
</evidence>
<dbReference type="Proteomes" id="UP000669239">
    <property type="component" value="Unassembled WGS sequence"/>
</dbReference>